<evidence type="ECO:0000256" key="3">
    <source>
        <dbReference type="ARBA" id="ARBA00022833"/>
    </source>
</evidence>
<keyword evidence="3 5" id="KW-0862">Zinc</keyword>
<dbReference type="STRING" id="1408189.CLAC_11560"/>
<dbReference type="Gene3D" id="3.40.50.1220">
    <property type="entry name" value="TPP-binding domain"/>
    <property type="match status" value="1"/>
</dbReference>
<comment type="cofactor">
    <cofactor evidence="5">
        <name>Zn(2+)</name>
        <dbReference type="ChEBI" id="CHEBI:29105"/>
    </cofactor>
    <text evidence="5">Binds 1 zinc ion per subunit.</text>
</comment>
<dbReference type="InterPro" id="IPR026587">
    <property type="entry name" value="Sirtuin_class_II"/>
</dbReference>
<evidence type="ECO:0000256" key="1">
    <source>
        <dbReference type="ARBA" id="ARBA00022679"/>
    </source>
</evidence>
<keyword evidence="4 5" id="KW-0520">NAD</keyword>
<comment type="similarity">
    <text evidence="5">Belongs to the sirtuin family. Class II subfamily.</text>
</comment>
<feature type="binding site" evidence="5">
    <location>
        <position position="310"/>
    </location>
    <ligand>
        <name>NAD(+)</name>
        <dbReference type="ChEBI" id="CHEBI:57540"/>
    </ligand>
</feature>
<protein>
    <recommendedName>
        <fullName evidence="5">NAD-dependent protein deacetylase</fullName>
        <ecNumber evidence="5">2.3.1.286</ecNumber>
    </recommendedName>
    <alternativeName>
        <fullName evidence="5">Regulatory protein SIR2 homolog</fullName>
    </alternativeName>
</protein>
<proteinExistence type="inferred from homology"/>
<gene>
    <name evidence="5" type="primary">cobB</name>
    <name evidence="9" type="ORF">CLAC_11560</name>
</gene>
<dbReference type="Gene3D" id="3.30.1600.10">
    <property type="entry name" value="SIR2/SIRT2 'Small Domain"/>
    <property type="match status" value="1"/>
</dbReference>
<dbReference type="EMBL" id="CP006841">
    <property type="protein sequence ID" value="ALA68205.1"/>
    <property type="molecule type" value="Genomic_DNA"/>
</dbReference>
<dbReference type="EC" id="2.3.1.286" evidence="5"/>
<dbReference type="Pfam" id="PF02146">
    <property type="entry name" value="SIR2"/>
    <property type="match status" value="1"/>
</dbReference>
<comment type="function">
    <text evidence="5">NAD-dependent protein deacetylase which modulates the activities of several enzymes which are inactive in their acetylated form.</text>
</comment>
<reference evidence="9 10" key="1">
    <citation type="submission" date="2013-10" db="EMBL/GenBank/DDBJ databases">
        <title>Complete genome sequence of Corynebacterium lactis DSM 45799(T), isolated from raw cow milk.</title>
        <authorList>
            <person name="Ruckert C."/>
            <person name="Albersmeier A."/>
            <person name="Lipski A."/>
            <person name="Kalinowski J."/>
        </authorList>
    </citation>
    <scope>NUCLEOTIDE SEQUENCE [LARGE SCALE GENOMIC DNA]</scope>
    <source>
        <strain evidence="9 10">RW2-5</strain>
    </source>
</reference>
<feature type="binding site" evidence="5">
    <location>
        <begin position="144"/>
        <end position="147"/>
    </location>
    <ligand>
        <name>NAD(+)</name>
        <dbReference type="ChEBI" id="CHEBI:57540"/>
    </ligand>
</feature>
<dbReference type="InterPro" id="IPR003000">
    <property type="entry name" value="Sirtuin"/>
</dbReference>
<sequence length="323" mass="34597">MPGSFPQSVAADKNSTAGASIARSHRSALRSIARVVTETATPTPPDKALASIAEMLSDAPALVLTGAGVSTDSGIPDYRGPRGSLSRHRPMTYQEFRYDSAASHRYWARSFVGWRIMDRARPNRTHFAIAELERHGFARGVVTQNVDGLHAQAGTKNVVPLHGDLATVICLYCGSREDRERFDARLASANPGFLERARVDEASVNPDGDVDLSAALVKAFHMVGCEHCGSTMLKPDVVYFGEPVPADRKEAATKMLEEAGSLLVAGSSLAVMSGYKFVIDAQRADKPVAVINGGPGRADGRVQTLWRTPVAPAFDALLDALDI</sequence>
<dbReference type="InterPro" id="IPR026590">
    <property type="entry name" value="Ssirtuin_cat_dom"/>
</dbReference>
<feature type="domain" description="Deacetylase sirtuin-type" evidence="8">
    <location>
        <begin position="41"/>
        <end position="321"/>
    </location>
</feature>
<evidence type="ECO:0000256" key="7">
    <source>
        <dbReference type="SAM" id="MobiDB-lite"/>
    </source>
</evidence>
<feature type="binding site" evidence="5 6">
    <location>
        <position position="228"/>
    </location>
    <ligand>
        <name>Zn(2+)</name>
        <dbReference type="ChEBI" id="CHEBI:29105"/>
    </ligand>
</feature>
<dbReference type="InterPro" id="IPR050134">
    <property type="entry name" value="NAD-dep_sirtuin_deacylases"/>
</dbReference>
<dbReference type="PATRIC" id="fig|1408189.4.peg.2333"/>
<dbReference type="Proteomes" id="UP000058446">
    <property type="component" value="Chromosome"/>
</dbReference>
<comment type="subcellular location">
    <subcellularLocation>
        <location evidence="5">Cytoplasm</location>
    </subcellularLocation>
</comment>
<feature type="binding site" evidence="5 6">
    <location>
        <position position="173"/>
    </location>
    <ligand>
        <name>Zn(2+)</name>
        <dbReference type="ChEBI" id="CHEBI:29105"/>
    </ligand>
</feature>
<feature type="binding site" evidence="5 6">
    <location>
        <position position="170"/>
    </location>
    <ligand>
        <name>Zn(2+)</name>
        <dbReference type="ChEBI" id="CHEBI:29105"/>
    </ligand>
</feature>
<dbReference type="OrthoDB" id="9800582at2"/>
<evidence type="ECO:0000256" key="4">
    <source>
        <dbReference type="ARBA" id="ARBA00023027"/>
    </source>
</evidence>
<dbReference type="GO" id="GO:0005737">
    <property type="term" value="C:cytoplasm"/>
    <property type="evidence" value="ECO:0007669"/>
    <property type="project" value="UniProtKB-SubCell"/>
</dbReference>
<keyword evidence="1 5" id="KW-0808">Transferase</keyword>
<dbReference type="HAMAP" id="MF_01967">
    <property type="entry name" value="Sirtuin_ClassII"/>
    <property type="match status" value="1"/>
</dbReference>
<feature type="binding site" evidence="5">
    <location>
        <begin position="66"/>
        <end position="86"/>
    </location>
    <ligand>
        <name>NAD(+)</name>
        <dbReference type="ChEBI" id="CHEBI:57540"/>
    </ligand>
</feature>
<dbReference type="AlphaFoldDB" id="A0A0K2H2D0"/>
<dbReference type="GO" id="GO:0070403">
    <property type="term" value="F:NAD+ binding"/>
    <property type="evidence" value="ECO:0007669"/>
    <property type="project" value="UniProtKB-UniRule"/>
</dbReference>
<name>A0A0K2H2D0_9CORY</name>
<evidence type="ECO:0000259" key="8">
    <source>
        <dbReference type="PROSITE" id="PS50305"/>
    </source>
</evidence>
<accession>A0A0K2H2D0</accession>
<dbReference type="InterPro" id="IPR026591">
    <property type="entry name" value="Sirtuin_cat_small_dom_sf"/>
</dbReference>
<feature type="active site" description="Proton acceptor" evidence="5 6">
    <location>
        <position position="162"/>
    </location>
</feature>
<dbReference type="PANTHER" id="PTHR11085:SF10">
    <property type="entry name" value="NAD-DEPENDENT PROTEIN DEACYLASE SIRTUIN-5, MITOCHONDRIAL-RELATED"/>
    <property type="match status" value="1"/>
</dbReference>
<evidence type="ECO:0000256" key="2">
    <source>
        <dbReference type="ARBA" id="ARBA00022723"/>
    </source>
</evidence>
<feature type="region of interest" description="Disordered" evidence="7">
    <location>
        <begin position="1"/>
        <end position="22"/>
    </location>
</feature>
<feature type="binding site" evidence="5">
    <location>
        <begin position="292"/>
        <end position="294"/>
    </location>
    <ligand>
        <name>NAD(+)</name>
        <dbReference type="ChEBI" id="CHEBI:57540"/>
    </ligand>
</feature>
<organism evidence="9 10">
    <name type="scientific">Corynebacterium lactis RW2-5</name>
    <dbReference type="NCBI Taxonomy" id="1408189"/>
    <lineage>
        <taxon>Bacteria</taxon>
        <taxon>Bacillati</taxon>
        <taxon>Actinomycetota</taxon>
        <taxon>Actinomycetes</taxon>
        <taxon>Mycobacteriales</taxon>
        <taxon>Corynebacteriaceae</taxon>
        <taxon>Corynebacterium</taxon>
    </lineage>
</organism>
<evidence type="ECO:0000256" key="6">
    <source>
        <dbReference type="PROSITE-ProRule" id="PRU00236"/>
    </source>
</evidence>
<keyword evidence="10" id="KW-1185">Reference proteome</keyword>
<dbReference type="GO" id="GO:0008270">
    <property type="term" value="F:zinc ion binding"/>
    <property type="evidence" value="ECO:0007669"/>
    <property type="project" value="UniProtKB-UniRule"/>
</dbReference>
<dbReference type="GO" id="GO:0017136">
    <property type="term" value="F:histone deacetylase activity, NAD-dependent"/>
    <property type="evidence" value="ECO:0007669"/>
    <property type="project" value="TreeGrafter"/>
</dbReference>
<dbReference type="KEGG" id="clw:CLAC_11560"/>
<feature type="binding site" evidence="5 6">
    <location>
        <position position="225"/>
    </location>
    <ligand>
        <name>Zn(2+)</name>
        <dbReference type="ChEBI" id="CHEBI:29105"/>
    </ligand>
</feature>
<dbReference type="PROSITE" id="PS50305">
    <property type="entry name" value="SIRTUIN"/>
    <property type="match status" value="1"/>
</dbReference>
<dbReference type="PANTHER" id="PTHR11085">
    <property type="entry name" value="NAD-DEPENDENT PROTEIN DEACYLASE SIRTUIN-5, MITOCHONDRIAL-RELATED"/>
    <property type="match status" value="1"/>
</dbReference>
<evidence type="ECO:0000256" key="5">
    <source>
        <dbReference type="HAMAP-Rule" id="MF_01967"/>
    </source>
</evidence>
<evidence type="ECO:0000313" key="9">
    <source>
        <dbReference type="EMBL" id="ALA68205.1"/>
    </source>
</evidence>
<keyword evidence="2 5" id="KW-0479">Metal-binding</keyword>
<keyword evidence="5" id="KW-0963">Cytoplasm</keyword>
<feature type="binding site" evidence="5">
    <location>
        <begin position="266"/>
        <end position="268"/>
    </location>
    <ligand>
        <name>NAD(+)</name>
        <dbReference type="ChEBI" id="CHEBI:57540"/>
    </ligand>
</feature>
<comment type="catalytic activity">
    <reaction evidence="5">
        <text>N(6)-acetyl-L-lysyl-[protein] + NAD(+) + H2O = 2''-O-acetyl-ADP-D-ribose + nicotinamide + L-lysyl-[protein]</text>
        <dbReference type="Rhea" id="RHEA:43636"/>
        <dbReference type="Rhea" id="RHEA-COMP:9752"/>
        <dbReference type="Rhea" id="RHEA-COMP:10731"/>
        <dbReference type="ChEBI" id="CHEBI:15377"/>
        <dbReference type="ChEBI" id="CHEBI:17154"/>
        <dbReference type="ChEBI" id="CHEBI:29969"/>
        <dbReference type="ChEBI" id="CHEBI:57540"/>
        <dbReference type="ChEBI" id="CHEBI:61930"/>
        <dbReference type="ChEBI" id="CHEBI:83767"/>
        <dbReference type="EC" id="2.3.1.286"/>
    </reaction>
</comment>
<dbReference type="SUPFAM" id="SSF52467">
    <property type="entry name" value="DHS-like NAD/FAD-binding domain"/>
    <property type="match status" value="1"/>
</dbReference>
<dbReference type="RefSeq" id="WP_053413008.1">
    <property type="nucleotide sequence ID" value="NZ_CP006841.1"/>
</dbReference>
<dbReference type="InterPro" id="IPR029035">
    <property type="entry name" value="DHS-like_NAD/FAD-binding_dom"/>
</dbReference>
<evidence type="ECO:0000313" key="10">
    <source>
        <dbReference type="Proteomes" id="UP000058446"/>
    </source>
</evidence>